<evidence type="ECO:0000313" key="3">
    <source>
        <dbReference type="EMBL" id="VTN12090.1"/>
    </source>
</evidence>
<evidence type="ECO:0000256" key="2">
    <source>
        <dbReference type="ARBA" id="ARBA00023277"/>
    </source>
</evidence>
<organism evidence="3 4">
    <name type="scientific">Raoultella terrigena</name>
    <name type="common">Klebsiella terrigena</name>
    <dbReference type="NCBI Taxonomy" id="577"/>
    <lineage>
        <taxon>Bacteria</taxon>
        <taxon>Pseudomonadati</taxon>
        <taxon>Pseudomonadota</taxon>
        <taxon>Gammaproteobacteria</taxon>
        <taxon>Enterobacterales</taxon>
        <taxon>Enterobacteriaceae</taxon>
        <taxon>Klebsiella/Raoultella group</taxon>
        <taxon>Raoultella</taxon>
    </lineage>
</organism>
<dbReference type="EMBL" id="CABDVU010000001">
    <property type="protein sequence ID" value="VTN12090.1"/>
    <property type="molecule type" value="Genomic_DNA"/>
</dbReference>
<dbReference type="SUPFAM" id="SSF50443">
    <property type="entry name" value="FucI/AraA C-terminal domain-like"/>
    <property type="match status" value="1"/>
</dbReference>
<evidence type="ECO:0000313" key="4">
    <source>
        <dbReference type="Proteomes" id="UP000339249"/>
    </source>
</evidence>
<reference evidence="3 4" key="1">
    <citation type="submission" date="2019-04" db="EMBL/GenBank/DDBJ databases">
        <authorList>
            <consortium name="Pathogen Informatics"/>
        </authorList>
    </citation>
    <scope>NUCLEOTIDE SEQUENCE [LARGE SCALE GENOMIC DNA]</scope>
    <source>
        <strain evidence="3 4">NCTC9185</strain>
    </source>
</reference>
<name>A0A4U9D195_RAOTE</name>
<dbReference type="InterPro" id="IPR004216">
    <property type="entry name" value="Fuc/Ara_isomerase_C"/>
</dbReference>
<protein>
    <recommendedName>
        <fullName evidence="5">L-fucose isomerase and related proteins</fullName>
    </recommendedName>
</protein>
<dbReference type="Proteomes" id="UP000339249">
    <property type="component" value="Unassembled WGS sequence"/>
</dbReference>
<keyword evidence="2" id="KW-0119">Carbohydrate metabolism</keyword>
<evidence type="ECO:0008006" key="5">
    <source>
        <dbReference type="Google" id="ProtNLM"/>
    </source>
</evidence>
<evidence type="ECO:0000256" key="1">
    <source>
        <dbReference type="ARBA" id="ARBA00023235"/>
    </source>
</evidence>
<dbReference type="AlphaFoldDB" id="A0A4U9D195"/>
<sequence length="71" mass="7901">MLVLAEGELVEGKTLQLGDTNALFRFRKGLRAFVDEWSACGPTHHCAMGRGYHAQAFHKLGQLLKIPVHEV</sequence>
<proteinExistence type="predicted"/>
<accession>A0A4U9D195</accession>
<keyword evidence="1" id="KW-0413">Isomerase</keyword>
<gene>
    <name evidence="3" type="ORF">NCTC9185_04060</name>
</gene>
<dbReference type="GO" id="GO:0016853">
    <property type="term" value="F:isomerase activity"/>
    <property type="evidence" value="ECO:0007669"/>
    <property type="project" value="UniProtKB-KW"/>
</dbReference>